<dbReference type="SUPFAM" id="SSF46934">
    <property type="entry name" value="UBA-like"/>
    <property type="match status" value="1"/>
</dbReference>
<evidence type="ECO:0000256" key="5">
    <source>
        <dbReference type="ARBA" id="ARBA00022614"/>
    </source>
</evidence>
<evidence type="ECO:0000256" key="10">
    <source>
        <dbReference type="ARBA" id="ARBA00069694"/>
    </source>
</evidence>
<dbReference type="CDD" id="cd14342">
    <property type="entry name" value="UBA_TAP-C"/>
    <property type="match status" value="1"/>
</dbReference>
<dbReference type="InterPro" id="IPR018222">
    <property type="entry name" value="Nuclear_transport_factor_2_euk"/>
</dbReference>
<dbReference type="GO" id="GO:0005730">
    <property type="term" value="C:nucleolus"/>
    <property type="evidence" value="ECO:0007669"/>
    <property type="project" value="EnsemblFungi"/>
</dbReference>
<keyword evidence="4" id="KW-0963">Cytoplasm</keyword>
<dbReference type="GeneID" id="30037805"/>
<evidence type="ECO:0000256" key="8">
    <source>
        <dbReference type="ARBA" id="ARBA00023242"/>
    </source>
</evidence>
<evidence type="ECO:0000313" key="14">
    <source>
        <dbReference type="EMBL" id="ANB11850.1"/>
    </source>
</evidence>
<dbReference type="FunFam" id="3.10.450.50:FF:000013">
    <property type="entry name" value="mRNA export factor mex67"/>
    <property type="match status" value="1"/>
</dbReference>
<dbReference type="InterPro" id="IPR040736">
    <property type="entry name" value="Mex67_RRM"/>
</dbReference>
<dbReference type="PROSITE" id="PS50177">
    <property type="entry name" value="NTF2_DOMAIN"/>
    <property type="match status" value="1"/>
</dbReference>
<evidence type="ECO:0000256" key="11">
    <source>
        <dbReference type="SAM" id="MobiDB-lite"/>
    </source>
</evidence>
<evidence type="ECO:0000256" key="3">
    <source>
        <dbReference type="ARBA" id="ARBA00022448"/>
    </source>
</evidence>
<evidence type="ECO:0000256" key="4">
    <source>
        <dbReference type="ARBA" id="ARBA00022490"/>
    </source>
</evidence>
<accession>A0A167CLE9</accession>
<protein>
    <recommendedName>
        <fullName evidence="10">mRNA export factor MEX67</fullName>
    </recommendedName>
</protein>
<dbReference type="GO" id="GO:0042272">
    <property type="term" value="C:nuclear RNA export factor complex"/>
    <property type="evidence" value="ECO:0007669"/>
    <property type="project" value="EnsemblFungi"/>
</dbReference>
<reference evidence="14 15" key="1">
    <citation type="submission" date="2016-02" db="EMBL/GenBank/DDBJ databases">
        <title>Complete genome sequence and transcriptome regulation of the pentose utilising yeast Sugiyamaella lignohabitans.</title>
        <authorList>
            <person name="Bellasio M."/>
            <person name="Peymann A."/>
            <person name="Valli M."/>
            <person name="Sipitzky M."/>
            <person name="Graf A."/>
            <person name="Sauer M."/>
            <person name="Marx H."/>
            <person name="Mattanovich D."/>
        </authorList>
    </citation>
    <scope>NUCLEOTIDE SEQUENCE [LARGE SCALE GENOMIC DNA]</scope>
    <source>
        <strain evidence="14 15">CBS 10342</strain>
    </source>
</reference>
<dbReference type="SUPFAM" id="SSF54427">
    <property type="entry name" value="NTF2-like"/>
    <property type="match status" value="1"/>
</dbReference>
<keyword evidence="5" id="KW-0433">Leucine-rich repeat</keyword>
<dbReference type="InterPro" id="IPR009060">
    <property type="entry name" value="UBA-like_sf"/>
</dbReference>
<proteinExistence type="inferred from homology"/>
<evidence type="ECO:0000256" key="9">
    <source>
        <dbReference type="ARBA" id="ARBA00055253"/>
    </source>
</evidence>
<evidence type="ECO:0000259" key="12">
    <source>
        <dbReference type="PROSITE" id="PS50177"/>
    </source>
</evidence>
<feature type="compositionally biased region" description="Low complexity" evidence="11">
    <location>
        <begin position="10"/>
        <end position="20"/>
    </location>
</feature>
<gene>
    <name evidence="14" type="primary">MEX67</name>
    <name evidence="14" type="ORF">AWJ20_74</name>
</gene>
<dbReference type="GO" id="GO:0016973">
    <property type="term" value="P:poly(A)+ mRNA export from nucleus"/>
    <property type="evidence" value="ECO:0007669"/>
    <property type="project" value="EnsemblFungi"/>
</dbReference>
<dbReference type="Pfam" id="PF03943">
    <property type="entry name" value="TAP_C"/>
    <property type="match status" value="1"/>
</dbReference>
<dbReference type="PROSITE" id="PS51281">
    <property type="entry name" value="TAP_C"/>
    <property type="match status" value="1"/>
</dbReference>
<feature type="domain" description="TAP-C" evidence="13">
    <location>
        <begin position="551"/>
        <end position="602"/>
    </location>
</feature>
<evidence type="ECO:0000259" key="13">
    <source>
        <dbReference type="PROSITE" id="PS51281"/>
    </source>
</evidence>
<dbReference type="InterPro" id="IPR001611">
    <property type="entry name" value="Leu-rich_rpt"/>
</dbReference>
<dbReference type="FunFam" id="3.80.10.10:FF:000296">
    <property type="entry name" value="mRNA export factor MEX67"/>
    <property type="match status" value="1"/>
</dbReference>
<dbReference type="Gene3D" id="3.80.10.10">
    <property type="entry name" value="Ribonuclease Inhibitor"/>
    <property type="match status" value="1"/>
</dbReference>
<dbReference type="Pfam" id="PF22602">
    <property type="entry name" value="NXF_NTF2"/>
    <property type="match status" value="1"/>
</dbReference>
<evidence type="ECO:0000256" key="7">
    <source>
        <dbReference type="ARBA" id="ARBA00022816"/>
    </source>
</evidence>
<keyword evidence="3" id="KW-0813">Transport</keyword>
<dbReference type="InterPro" id="IPR032710">
    <property type="entry name" value="NTF2-like_dom_sf"/>
</dbReference>
<organism evidence="14 15">
    <name type="scientific">Sugiyamaella lignohabitans</name>
    <dbReference type="NCBI Taxonomy" id="796027"/>
    <lineage>
        <taxon>Eukaryota</taxon>
        <taxon>Fungi</taxon>
        <taxon>Dikarya</taxon>
        <taxon>Ascomycota</taxon>
        <taxon>Saccharomycotina</taxon>
        <taxon>Dipodascomycetes</taxon>
        <taxon>Dipodascales</taxon>
        <taxon>Trichomonascaceae</taxon>
        <taxon>Sugiyamaella</taxon>
    </lineage>
</organism>
<evidence type="ECO:0000256" key="1">
    <source>
        <dbReference type="ARBA" id="ARBA00004123"/>
    </source>
</evidence>
<dbReference type="InterPro" id="IPR030217">
    <property type="entry name" value="NXF_fam"/>
</dbReference>
<dbReference type="InterPro" id="IPR005637">
    <property type="entry name" value="TAP_C_dom"/>
</dbReference>
<dbReference type="Pfam" id="PF18444">
    <property type="entry name" value="RRM_9"/>
    <property type="match status" value="1"/>
</dbReference>
<dbReference type="GO" id="GO:0140602">
    <property type="term" value="C:nucleolar peripheral inclusion body"/>
    <property type="evidence" value="ECO:0007669"/>
    <property type="project" value="EnsemblFungi"/>
</dbReference>
<dbReference type="Gene3D" id="1.10.8.10">
    <property type="entry name" value="DNA helicase RuvA subunit, C-terminal domain"/>
    <property type="match status" value="1"/>
</dbReference>
<dbReference type="InterPro" id="IPR032675">
    <property type="entry name" value="LRR_dom_sf"/>
</dbReference>
<keyword evidence="8" id="KW-0539">Nucleus</keyword>
<dbReference type="PANTHER" id="PTHR10662:SF22">
    <property type="entry name" value="NUCLEAR RNA EXPORT FACTOR 1"/>
    <property type="match status" value="1"/>
</dbReference>
<dbReference type="Gene3D" id="3.10.450.50">
    <property type="match status" value="1"/>
</dbReference>
<keyword evidence="6" id="KW-0677">Repeat</keyword>
<evidence type="ECO:0000256" key="6">
    <source>
        <dbReference type="ARBA" id="ARBA00022737"/>
    </source>
</evidence>
<dbReference type="InterPro" id="IPR002075">
    <property type="entry name" value="NTF2_dom"/>
</dbReference>
<feature type="region of interest" description="Disordered" evidence="11">
    <location>
        <begin position="1"/>
        <end position="44"/>
    </location>
</feature>
<comment type="subcellular location">
    <subcellularLocation>
        <location evidence="1">Nucleus</location>
    </subcellularLocation>
</comment>
<keyword evidence="15" id="KW-1185">Reference proteome</keyword>
<dbReference type="GO" id="GO:0003723">
    <property type="term" value="F:RNA binding"/>
    <property type="evidence" value="ECO:0007669"/>
    <property type="project" value="TreeGrafter"/>
</dbReference>
<comment type="function">
    <text evidence="9">Involved in the export of mRNA from the nucleus to the cytoplasm.</text>
</comment>
<dbReference type="EMBL" id="CP014501">
    <property type="protein sequence ID" value="ANB11850.1"/>
    <property type="molecule type" value="Genomic_DNA"/>
</dbReference>
<comment type="similarity">
    <text evidence="2">Belongs to the NXF family.</text>
</comment>
<sequence>MSWRGGRGRGNSSNNNYNNGGDFGSRLGGTQSSGFGSGGSSHNNNATVEIRGWEGGTRDDLVAFILRKCSIKLQNVIVNGGVISAGVKQEEAGPLVKWSGVRFAGAPLRITIVESNKPSSASNPPTYGTVEILRNFLQSRYNAQISMLDLQNLKNDVYLQQNGLFASASTASKMFPALMKIAGELASGQQRMVVESVNLAANELQEVTGVTTLAQAFPDLKNLSLANNNITRLKGLEPWRHKFRLLRELILSGNPVTEQPGYKEEMMKMFPRLIMLDGQMIRDESTLDQLKLPLPVKQMFFENPDVQGIATSFLTNFFNAFDHDRAQLAQLYDETSTFSISVNSSSPRVMPGGGTTAPSQAGWSAYIPLSRNLQKVTTESARINRLAIGPQAILNAFRRIPPTKHPLMESPDKFAVETWHTNGVRAADDTGIMISIHGEFSEQQTNTVRSFDRTFILIQGPAGNMIVASDIMTVRSWGGSESWKESVLPPPTVPTTVPGVNTPSAGAGGVNGIPPPAPTINPMNPSAPPPIMATGTPPTVNTPPELADLPPPQLAIVQQLMQETRLTPQYSRMLAEQANFDLNQAAVLFQQSRQQLPPSAFL</sequence>
<dbReference type="PANTHER" id="PTHR10662">
    <property type="entry name" value="NUCLEAR RNA EXPORT FACTOR"/>
    <property type="match status" value="1"/>
</dbReference>
<dbReference type="PROSITE" id="PS51450">
    <property type="entry name" value="LRR"/>
    <property type="match status" value="1"/>
</dbReference>
<dbReference type="Pfam" id="PF24048">
    <property type="entry name" value="LRR_NXF1-5"/>
    <property type="match status" value="1"/>
</dbReference>
<name>A0A167CLE9_9ASCO</name>
<dbReference type="OrthoDB" id="25872at2759"/>
<dbReference type="SMART" id="SM00804">
    <property type="entry name" value="TAP_C"/>
    <property type="match status" value="1"/>
</dbReference>
<evidence type="ECO:0000313" key="15">
    <source>
        <dbReference type="Proteomes" id="UP000189580"/>
    </source>
</evidence>
<dbReference type="AlphaFoldDB" id="A0A167CLE9"/>
<feature type="domain" description="NTF2" evidence="12">
    <location>
        <begin position="309"/>
        <end position="474"/>
    </location>
</feature>
<dbReference type="Proteomes" id="UP000189580">
    <property type="component" value="Chromosome a"/>
</dbReference>
<evidence type="ECO:0000256" key="2">
    <source>
        <dbReference type="ARBA" id="ARBA00009285"/>
    </source>
</evidence>
<dbReference type="InterPro" id="IPR057125">
    <property type="entry name" value="NXF1/2/3/5-like_LRR"/>
</dbReference>
<dbReference type="RefSeq" id="XP_018734327.1">
    <property type="nucleotide sequence ID" value="XM_018882698.1"/>
</dbReference>
<dbReference type="KEGG" id="slb:AWJ20_74"/>
<dbReference type="SUPFAM" id="SSF52058">
    <property type="entry name" value="L domain-like"/>
    <property type="match status" value="1"/>
</dbReference>
<keyword evidence="7" id="KW-0509">mRNA transport</keyword>